<evidence type="ECO:0000313" key="1">
    <source>
        <dbReference type="EMBL" id="MFC5952242.1"/>
    </source>
</evidence>
<dbReference type="InterPro" id="IPR029058">
    <property type="entry name" value="AB_hydrolase_fold"/>
</dbReference>
<comment type="caution">
    <text evidence="1">The sequence shown here is derived from an EMBL/GenBank/DDBJ whole genome shotgun (WGS) entry which is preliminary data.</text>
</comment>
<proteinExistence type="predicted"/>
<keyword evidence="2" id="KW-1185">Reference proteome</keyword>
<sequence length="264" mass="26140">MSPRRRLLVAILAALVLVAAVVVGARVAGSSGPAVDVEARPAQDRPGPVLLVPGYGGGRDSLLRLADRIRATGRDAQVLTLVGDGTGDLSAQVQVLDDAVDAALAAGAPSVDVVGYSAGGVVAGLWVARDDGAAKARRIVTLGSPLNGTTLAAVAAAQAPDACPTACRQLAPGSAELAELARARVGSALPWLSVWTGDDETSTPPDTANLPGAVDVPVQQVCPGARVTHSGLPTDPTVAGLVLRGIATQPIDLTGAGCGTAAAP</sequence>
<evidence type="ECO:0000313" key="2">
    <source>
        <dbReference type="Proteomes" id="UP001596119"/>
    </source>
</evidence>
<dbReference type="Gene3D" id="3.40.50.1820">
    <property type="entry name" value="alpha/beta hydrolase"/>
    <property type="match status" value="1"/>
</dbReference>
<dbReference type="RefSeq" id="WP_379570949.1">
    <property type="nucleotide sequence ID" value="NZ_JBHSQK010000096.1"/>
</dbReference>
<reference evidence="2" key="1">
    <citation type="journal article" date="2019" name="Int. J. Syst. Evol. Microbiol.">
        <title>The Global Catalogue of Microorganisms (GCM) 10K type strain sequencing project: providing services to taxonomists for standard genome sequencing and annotation.</title>
        <authorList>
            <consortium name="The Broad Institute Genomics Platform"/>
            <consortium name="The Broad Institute Genome Sequencing Center for Infectious Disease"/>
            <person name="Wu L."/>
            <person name="Ma J."/>
        </authorList>
    </citation>
    <scope>NUCLEOTIDE SEQUENCE [LARGE SCALE GENOMIC DNA]</scope>
    <source>
        <strain evidence="2">CGMCC 4.7397</strain>
    </source>
</reference>
<dbReference type="EMBL" id="JBHSQK010000096">
    <property type="protein sequence ID" value="MFC5952242.1"/>
    <property type="molecule type" value="Genomic_DNA"/>
</dbReference>
<accession>A0ABW1IEV3</accession>
<gene>
    <name evidence="1" type="ORF">ACFQH9_28655</name>
</gene>
<dbReference type="SUPFAM" id="SSF53474">
    <property type="entry name" value="alpha/beta-Hydrolases"/>
    <property type="match status" value="1"/>
</dbReference>
<name>A0ABW1IEV3_9PSEU</name>
<protein>
    <submittedName>
        <fullName evidence="1">Esterase/lipase family protein</fullName>
    </submittedName>
</protein>
<organism evidence="1 2">
    <name type="scientific">Pseudonocardia lutea</name>
    <dbReference type="NCBI Taxonomy" id="2172015"/>
    <lineage>
        <taxon>Bacteria</taxon>
        <taxon>Bacillati</taxon>
        <taxon>Actinomycetota</taxon>
        <taxon>Actinomycetes</taxon>
        <taxon>Pseudonocardiales</taxon>
        <taxon>Pseudonocardiaceae</taxon>
        <taxon>Pseudonocardia</taxon>
    </lineage>
</organism>
<dbReference type="Proteomes" id="UP001596119">
    <property type="component" value="Unassembled WGS sequence"/>
</dbReference>